<accession>A0A0C3G3G8</accession>
<dbReference type="AlphaFoldDB" id="A0A0C3G3G8"/>
<dbReference type="PANTHER" id="PTHR31859:SF1">
    <property type="entry name" value="TETRATRICOPEPTIDE REPEAT PROTEIN 39C"/>
    <property type="match status" value="1"/>
</dbReference>
<reference evidence="2 3" key="1">
    <citation type="submission" date="2014-04" db="EMBL/GenBank/DDBJ databases">
        <authorList>
            <consortium name="DOE Joint Genome Institute"/>
            <person name="Kuo A."/>
            <person name="Tarkka M."/>
            <person name="Buscot F."/>
            <person name="Kohler A."/>
            <person name="Nagy L.G."/>
            <person name="Floudas D."/>
            <person name="Copeland A."/>
            <person name="Barry K.W."/>
            <person name="Cichocki N."/>
            <person name="Veneault-Fourrey C."/>
            <person name="LaButti K."/>
            <person name="Lindquist E.A."/>
            <person name="Lipzen A."/>
            <person name="Lundell T."/>
            <person name="Morin E."/>
            <person name="Murat C."/>
            <person name="Sun H."/>
            <person name="Tunlid A."/>
            <person name="Henrissat B."/>
            <person name="Grigoriev I.V."/>
            <person name="Hibbett D.S."/>
            <person name="Martin F."/>
            <person name="Nordberg H.P."/>
            <person name="Cantor M.N."/>
            <person name="Hua S.X."/>
        </authorList>
    </citation>
    <scope>NUCLEOTIDE SEQUENCE [LARGE SCALE GENOMIC DNA]</scope>
    <source>
        <strain evidence="2 3">F 1598</strain>
    </source>
</reference>
<protein>
    <recommendedName>
        <fullName evidence="4">Mitochondrial outer membrane protein IML2</fullName>
    </recommendedName>
</protein>
<evidence type="ECO:0000256" key="1">
    <source>
        <dbReference type="SAM" id="MobiDB-lite"/>
    </source>
</evidence>
<dbReference type="GO" id="GO:0005829">
    <property type="term" value="C:cytosol"/>
    <property type="evidence" value="ECO:0007669"/>
    <property type="project" value="TreeGrafter"/>
</dbReference>
<proteinExistence type="predicted"/>
<dbReference type="InParanoid" id="A0A0C3G3G8"/>
<dbReference type="InterPro" id="IPR019412">
    <property type="entry name" value="IML2/TPR_39"/>
</dbReference>
<sequence length="652" mass="71217">MSNSETAAQLRSAAEGFDSLFANQIGPAREAFTTNDSPFHLLGLGVCSFLEAALGMEAGLMTEASRVLALAEAGAKKKSKVARGSHRFAPGIEWEVLQADVVVLLGLTSALSESYMGYLQCIYSLNSAHSKFTKLYKAVFPSGLDDYKTPAHSPAPSRKASTPSLQSVSTSPSTPTVTPLATKSSFFGRWGSSSLTVSKPPSPAGSIDPTNDGPVEDMIVAGTAFGFGLFNLVFSLLPAKVKGVVGFFGFHHDRKLALQALAVSAAKQDVHSVFAGLVLMTYHGVVLLLSGYQADEAHIIKQYQAIVDNIEARYPTGALWILNRAKILRMSNDPDGAIRVLQEGLKPDRPHVFREADTLLVFELAWTLLAQRRYQESADMFIRITELNSWSHATYYFIAAGCYFSLNDYKKTQELLDTIPSLLERKKLNGKDLPTEVYIKKKMAFYRQKQIRLKGTEDNFVEAIRISPAEEISIFWNLLARIENSASRAHIKEWASLTPAVTIESRFISPQPTPASPKGTVDLDSPDELAIRSLLLGIVHRTAGEYIPARAFLLDAHKRQAELVTSTWVGGMSLFEVAVLELKEAEVATASLASQAEAKEIWTAALKKANNHLDRALATATSNNADLSSRLDSRIAMLREEIGTKMEMVGIA</sequence>
<organism evidence="2 3">
    <name type="scientific">Piloderma croceum (strain F 1598)</name>
    <dbReference type="NCBI Taxonomy" id="765440"/>
    <lineage>
        <taxon>Eukaryota</taxon>
        <taxon>Fungi</taxon>
        <taxon>Dikarya</taxon>
        <taxon>Basidiomycota</taxon>
        <taxon>Agaricomycotina</taxon>
        <taxon>Agaricomycetes</taxon>
        <taxon>Agaricomycetidae</taxon>
        <taxon>Atheliales</taxon>
        <taxon>Atheliaceae</taxon>
        <taxon>Piloderma</taxon>
    </lineage>
</organism>
<evidence type="ECO:0000313" key="2">
    <source>
        <dbReference type="EMBL" id="KIM86449.1"/>
    </source>
</evidence>
<dbReference type="OrthoDB" id="2154985at2759"/>
<name>A0A0C3G3G8_PILCF</name>
<dbReference type="Gene3D" id="1.25.40.10">
    <property type="entry name" value="Tetratricopeptide repeat domain"/>
    <property type="match status" value="1"/>
</dbReference>
<reference evidence="3" key="2">
    <citation type="submission" date="2015-01" db="EMBL/GenBank/DDBJ databases">
        <title>Evolutionary Origins and Diversification of the Mycorrhizal Mutualists.</title>
        <authorList>
            <consortium name="DOE Joint Genome Institute"/>
            <consortium name="Mycorrhizal Genomics Consortium"/>
            <person name="Kohler A."/>
            <person name="Kuo A."/>
            <person name="Nagy L.G."/>
            <person name="Floudas D."/>
            <person name="Copeland A."/>
            <person name="Barry K.W."/>
            <person name="Cichocki N."/>
            <person name="Veneault-Fourrey C."/>
            <person name="LaButti K."/>
            <person name="Lindquist E.A."/>
            <person name="Lipzen A."/>
            <person name="Lundell T."/>
            <person name="Morin E."/>
            <person name="Murat C."/>
            <person name="Riley R."/>
            <person name="Ohm R."/>
            <person name="Sun H."/>
            <person name="Tunlid A."/>
            <person name="Henrissat B."/>
            <person name="Grigoriev I.V."/>
            <person name="Hibbett D.S."/>
            <person name="Martin F."/>
        </authorList>
    </citation>
    <scope>NUCLEOTIDE SEQUENCE [LARGE SCALE GENOMIC DNA]</scope>
    <source>
        <strain evidence="3">F 1598</strain>
    </source>
</reference>
<dbReference type="PANTHER" id="PTHR31859">
    <property type="entry name" value="TETRATRICOPEPTIDE REPEAT PROTEIN 39 FAMILY MEMBER"/>
    <property type="match status" value="1"/>
</dbReference>
<keyword evidence="3" id="KW-1185">Reference proteome</keyword>
<gene>
    <name evidence="2" type="ORF">PILCRDRAFT_326829</name>
</gene>
<dbReference type="GO" id="GO:0005741">
    <property type="term" value="C:mitochondrial outer membrane"/>
    <property type="evidence" value="ECO:0007669"/>
    <property type="project" value="TreeGrafter"/>
</dbReference>
<dbReference type="Proteomes" id="UP000054166">
    <property type="component" value="Unassembled WGS sequence"/>
</dbReference>
<feature type="compositionally biased region" description="Low complexity" evidence="1">
    <location>
        <begin position="160"/>
        <end position="180"/>
    </location>
</feature>
<evidence type="ECO:0008006" key="4">
    <source>
        <dbReference type="Google" id="ProtNLM"/>
    </source>
</evidence>
<dbReference type="Pfam" id="PF10300">
    <property type="entry name" value="Iml2-TPR_39"/>
    <property type="match status" value="1"/>
</dbReference>
<dbReference type="InterPro" id="IPR011990">
    <property type="entry name" value="TPR-like_helical_dom_sf"/>
</dbReference>
<feature type="region of interest" description="Disordered" evidence="1">
    <location>
        <begin position="150"/>
        <end position="180"/>
    </location>
</feature>
<evidence type="ECO:0000313" key="3">
    <source>
        <dbReference type="Proteomes" id="UP000054166"/>
    </source>
</evidence>
<dbReference type="SUPFAM" id="SSF48452">
    <property type="entry name" value="TPR-like"/>
    <property type="match status" value="1"/>
</dbReference>
<dbReference type="GO" id="GO:0005634">
    <property type="term" value="C:nucleus"/>
    <property type="evidence" value="ECO:0007669"/>
    <property type="project" value="TreeGrafter"/>
</dbReference>
<dbReference type="EMBL" id="KN832982">
    <property type="protein sequence ID" value="KIM86449.1"/>
    <property type="molecule type" value="Genomic_DNA"/>
</dbReference>
<dbReference type="HOGENOM" id="CLU_023297_0_0_1"/>